<sequence length="234" mass="26727">MTSQYTDKDGKQYTYHDEFKDESKDLFIISSDNMAFRVDSDLLKTNSSVFRSMFSTCDTDDRSLHLDHSNQAIAISFKTLCHLPLGLDRTEWEQFIEGVELCIQYEMPRVGSKILSRFNLYSDIFANYGYSLFLLSAKLNDVATACRIIPKIGPMSYASNRNENRFWCRSGWARSVALDLPPIWYWAYTSAHSKATANAADGVYWQVVAITFMVLVLDVSPIIQLLGRLIAYSD</sequence>
<evidence type="ECO:0008006" key="4">
    <source>
        <dbReference type="Google" id="ProtNLM"/>
    </source>
</evidence>
<reference evidence="2" key="2">
    <citation type="submission" date="2024-02" db="EMBL/GenBank/DDBJ databases">
        <title>Comparative genomics of Cryptococcus and Kwoniella reveals pathogenesis evolution and contrasting modes of karyotype evolution via chromosome fusion or intercentromeric recombination.</title>
        <authorList>
            <person name="Coelho M.A."/>
            <person name="David-Palma M."/>
            <person name="Shea T."/>
            <person name="Bowers K."/>
            <person name="McGinley-Smith S."/>
            <person name="Mohammad A.W."/>
            <person name="Gnirke A."/>
            <person name="Yurkov A.M."/>
            <person name="Nowrousian M."/>
            <person name="Sun S."/>
            <person name="Cuomo C.A."/>
            <person name="Heitman J."/>
        </authorList>
    </citation>
    <scope>NUCLEOTIDE SEQUENCE</scope>
    <source>
        <strain evidence="2">CBS 10117</strain>
    </source>
</reference>
<keyword evidence="1" id="KW-0812">Transmembrane</keyword>
<keyword evidence="3" id="KW-1185">Reference proteome</keyword>
<dbReference type="AlphaFoldDB" id="A0AAJ8KM06"/>
<keyword evidence="1" id="KW-0472">Membrane</keyword>
<evidence type="ECO:0000313" key="2">
    <source>
        <dbReference type="EMBL" id="WWC60026.1"/>
    </source>
</evidence>
<dbReference type="EMBL" id="CP144532">
    <property type="protein sequence ID" value="WWC60026.1"/>
    <property type="molecule type" value="Genomic_DNA"/>
</dbReference>
<dbReference type="Proteomes" id="UP000078595">
    <property type="component" value="Chromosome 3"/>
</dbReference>
<gene>
    <name evidence="2" type="ORF">I303_102589</name>
</gene>
<accession>A0AAJ8KM06</accession>
<protein>
    <recommendedName>
        <fullName evidence="4">BTB domain-containing protein</fullName>
    </recommendedName>
</protein>
<evidence type="ECO:0000313" key="3">
    <source>
        <dbReference type="Proteomes" id="UP000078595"/>
    </source>
</evidence>
<organism evidence="2 3">
    <name type="scientific">Kwoniella dejecticola CBS 10117</name>
    <dbReference type="NCBI Taxonomy" id="1296121"/>
    <lineage>
        <taxon>Eukaryota</taxon>
        <taxon>Fungi</taxon>
        <taxon>Dikarya</taxon>
        <taxon>Basidiomycota</taxon>
        <taxon>Agaricomycotina</taxon>
        <taxon>Tremellomycetes</taxon>
        <taxon>Tremellales</taxon>
        <taxon>Cryptococcaceae</taxon>
        <taxon>Kwoniella</taxon>
    </lineage>
</organism>
<reference evidence="2" key="1">
    <citation type="submission" date="2013-07" db="EMBL/GenBank/DDBJ databases">
        <authorList>
            <consortium name="The Broad Institute Genome Sequencing Platform"/>
            <person name="Cuomo C."/>
            <person name="Litvintseva A."/>
            <person name="Chen Y."/>
            <person name="Heitman J."/>
            <person name="Sun S."/>
            <person name="Springer D."/>
            <person name="Dromer F."/>
            <person name="Young S.K."/>
            <person name="Zeng Q."/>
            <person name="Gargeya S."/>
            <person name="Fitzgerald M."/>
            <person name="Abouelleil A."/>
            <person name="Alvarado L."/>
            <person name="Berlin A.M."/>
            <person name="Chapman S.B."/>
            <person name="Dewar J."/>
            <person name="Goldberg J."/>
            <person name="Griggs A."/>
            <person name="Gujja S."/>
            <person name="Hansen M."/>
            <person name="Howarth C."/>
            <person name="Imamovic A."/>
            <person name="Larimer J."/>
            <person name="McCowan C."/>
            <person name="Murphy C."/>
            <person name="Pearson M."/>
            <person name="Priest M."/>
            <person name="Roberts A."/>
            <person name="Saif S."/>
            <person name="Shea T."/>
            <person name="Sykes S."/>
            <person name="Wortman J."/>
            <person name="Nusbaum C."/>
            <person name="Birren B."/>
        </authorList>
    </citation>
    <scope>NUCLEOTIDE SEQUENCE</scope>
    <source>
        <strain evidence="2">CBS 10117</strain>
    </source>
</reference>
<feature type="transmembrane region" description="Helical" evidence="1">
    <location>
        <begin position="203"/>
        <end position="226"/>
    </location>
</feature>
<evidence type="ECO:0000256" key="1">
    <source>
        <dbReference type="SAM" id="Phobius"/>
    </source>
</evidence>
<dbReference type="GeneID" id="28966303"/>
<dbReference type="KEGG" id="kdj:28966303"/>
<name>A0AAJ8KM06_9TREE</name>
<keyword evidence="1" id="KW-1133">Transmembrane helix</keyword>
<dbReference type="RefSeq" id="XP_018264437.2">
    <property type="nucleotide sequence ID" value="XM_018405943.2"/>
</dbReference>
<proteinExistence type="predicted"/>